<evidence type="ECO:0000313" key="6">
    <source>
        <dbReference type="EMBL" id="KAJ3586755.1"/>
    </source>
</evidence>
<evidence type="ECO:0000259" key="5">
    <source>
        <dbReference type="PROSITE" id="PS50835"/>
    </source>
</evidence>
<evidence type="ECO:0000256" key="3">
    <source>
        <dbReference type="ARBA" id="ARBA00023136"/>
    </source>
</evidence>
<dbReference type="PANTHER" id="PTHR11860:SF96">
    <property type="match status" value="1"/>
</dbReference>
<organism evidence="6 7">
    <name type="scientific">Muraenolepis orangiensis</name>
    <name type="common">Patagonian moray cod</name>
    <dbReference type="NCBI Taxonomy" id="630683"/>
    <lineage>
        <taxon>Eukaryota</taxon>
        <taxon>Metazoa</taxon>
        <taxon>Chordata</taxon>
        <taxon>Craniata</taxon>
        <taxon>Vertebrata</taxon>
        <taxon>Euteleostomi</taxon>
        <taxon>Actinopterygii</taxon>
        <taxon>Neopterygii</taxon>
        <taxon>Teleostei</taxon>
        <taxon>Neoteleostei</taxon>
        <taxon>Acanthomorphata</taxon>
        <taxon>Zeiogadaria</taxon>
        <taxon>Gadariae</taxon>
        <taxon>Gadiformes</taxon>
        <taxon>Muraenolepidoidei</taxon>
        <taxon>Muraenolepididae</taxon>
        <taxon>Muraenolepis</taxon>
    </lineage>
</organism>
<dbReference type="GO" id="GO:0005886">
    <property type="term" value="C:plasma membrane"/>
    <property type="evidence" value="ECO:0007669"/>
    <property type="project" value="TreeGrafter"/>
</dbReference>
<feature type="chain" id="PRO_5040257281" description="Ig-like domain-containing protein" evidence="4">
    <location>
        <begin position="18"/>
        <end position="233"/>
    </location>
</feature>
<accession>A0A9Q0DDU5</accession>
<keyword evidence="2" id="KW-0812">Transmembrane</keyword>
<reference evidence="6" key="1">
    <citation type="submission" date="2022-07" db="EMBL/GenBank/DDBJ databases">
        <title>Chromosome-level genome of Muraenolepis orangiensis.</title>
        <authorList>
            <person name="Kim J."/>
        </authorList>
    </citation>
    <scope>NUCLEOTIDE SEQUENCE</scope>
    <source>
        <strain evidence="6">KU_S4_2022</strain>
        <tissue evidence="6">Muscle</tissue>
    </source>
</reference>
<evidence type="ECO:0000256" key="2">
    <source>
        <dbReference type="ARBA" id="ARBA00022692"/>
    </source>
</evidence>
<dbReference type="InterPro" id="IPR050671">
    <property type="entry name" value="CD300_family_receptors"/>
</dbReference>
<evidence type="ECO:0000313" key="7">
    <source>
        <dbReference type="Proteomes" id="UP001148018"/>
    </source>
</evidence>
<dbReference type="PROSITE" id="PS50835">
    <property type="entry name" value="IG_LIKE"/>
    <property type="match status" value="1"/>
</dbReference>
<comment type="subcellular location">
    <subcellularLocation>
        <location evidence="1">Membrane</location>
    </subcellularLocation>
</comment>
<dbReference type="Gene3D" id="2.60.40.10">
    <property type="entry name" value="Immunoglobulins"/>
    <property type="match status" value="2"/>
</dbReference>
<dbReference type="AlphaFoldDB" id="A0A9Q0DDU5"/>
<keyword evidence="7" id="KW-1185">Reference proteome</keyword>
<dbReference type="InterPro" id="IPR007110">
    <property type="entry name" value="Ig-like_dom"/>
</dbReference>
<dbReference type="Pfam" id="PF07686">
    <property type="entry name" value="V-set"/>
    <property type="match status" value="1"/>
</dbReference>
<dbReference type="OrthoDB" id="8902439at2759"/>
<dbReference type="Proteomes" id="UP001148018">
    <property type="component" value="Unassembled WGS sequence"/>
</dbReference>
<gene>
    <name evidence="6" type="ORF">NHX12_013148</name>
</gene>
<evidence type="ECO:0000256" key="4">
    <source>
        <dbReference type="SAM" id="SignalP"/>
    </source>
</evidence>
<comment type="caution">
    <text evidence="6">The sequence shown here is derived from an EMBL/GenBank/DDBJ whole genome shotgun (WGS) entry which is preliminary data.</text>
</comment>
<dbReference type="InterPro" id="IPR036179">
    <property type="entry name" value="Ig-like_dom_sf"/>
</dbReference>
<keyword evidence="4" id="KW-0732">Signal</keyword>
<dbReference type="GO" id="GO:0004888">
    <property type="term" value="F:transmembrane signaling receptor activity"/>
    <property type="evidence" value="ECO:0007669"/>
    <property type="project" value="TreeGrafter"/>
</dbReference>
<dbReference type="SUPFAM" id="SSF48726">
    <property type="entry name" value="Immunoglobulin"/>
    <property type="match status" value="2"/>
</dbReference>
<protein>
    <recommendedName>
        <fullName evidence="5">Ig-like domain-containing protein</fullName>
    </recommendedName>
</protein>
<sequence>MKILSLMMFLISASVQLQCDKRHIKATIGEELNIACSFDPVHRFNKKYWCRGSSRNTCEELAHSENVAHTESKRFRVLSYKRKIYVKMTALGLGDVGVYWVGIDRPFADIMVSVTVEVTEVPVSKPVIWPLVPLARTCWGHPVTVRCGCTQGSSVGFTWYQPTQRQKASLHSPSASDLRLDCGNVEGGGHFYCNASNTISSQTSSLSVEVLVLAAVNCSYVIHIQGRDRHHFG</sequence>
<feature type="domain" description="Ig-like" evidence="5">
    <location>
        <begin position="126"/>
        <end position="209"/>
    </location>
</feature>
<feature type="signal peptide" evidence="4">
    <location>
        <begin position="1"/>
        <end position="17"/>
    </location>
</feature>
<keyword evidence="3" id="KW-0472">Membrane</keyword>
<proteinExistence type="predicted"/>
<dbReference type="InterPro" id="IPR013106">
    <property type="entry name" value="Ig_V-set"/>
</dbReference>
<name>A0A9Q0DDU5_9TELE</name>
<dbReference type="PANTHER" id="PTHR11860">
    <property type="entry name" value="POLYMERIC-IMMUNOGLOBULIN RECEPTOR"/>
    <property type="match status" value="1"/>
</dbReference>
<evidence type="ECO:0000256" key="1">
    <source>
        <dbReference type="ARBA" id="ARBA00004370"/>
    </source>
</evidence>
<dbReference type="InterPro" id="IPR013783">
    <property type="entry name" value="Ig-like_fold"/>
</dbReference>
<dbReference type="EMBL" id="JANIIK010000117">
    <property type="protein sequence ID" value="KAJ3586755.1"/>
    <property type="molecule type" value="Genomic_DNA"/>
</dbReference>